<sequence>MITSTDTLLIDCRFHTAHHVLSMPYEVGSSVYKYSNVHVTCIGGWKLIPQTLVCMCQWIYNRTMTWFHFMTPETDDIINSKAWYDNECFLDGVSYVYCPLSRMLKACDLKQRCPKFVNGVKLMTGEDVKLSRTVIYGGKVVVFLQKEFDEKNEIWCAEIKVERGEEGELCGRVEWCGCVLEGEWLTLKNYLVVKV</sequence>
<evidence type="ECO:0000313" key="2">
    <source>
        <dbReference type="EMBL" id="VDD47359.1"/>
    </source>
</evidence>
<proteinExistence type="predicted"/>
<dbReference type="EMBL" id="LR031877">
    <property type="protein sequence ID" value="VDD47359.1"/>
    <property type="molecule type" value="Genomic_DNA"/>
</dbReference>
<dbReference type="InterPro" id="IPR057499">
    <property type="entry name" value="Kelch_FKB95"/>
</dbReference>
<protein>
    <recommendedName>
        <fullName evidence="1">FKB95-like N-terminal Kelch domain-containing protein</fullName>
    </recommendedName>
</protein>
<accession>A0A3P6FYJ4</accession>
<dbReference type="AlphaFoldDB" id="A0A3P6FYJ4"/>
<evidence type="ECO:0000259" key="1">
    <source>
        <dbReference type="Pfam" id="PF25210"/>
    </source>
</evidence>
<organism evidence="2">
    <name type="scientific">Brassica oleracea</name>
    <name type="common">Wild cabbage</name>
    <dbReference type="NCBI Taxonomy" id="3712"/>
    <lineage>
        <taxon>Eukaryota</taxon>
        <taxon>Viridiplantae</taxon>
        <taxon>Streptophyta</taxon>
        <taxon>Embryophyta</taxon>
        <taxon>Tracheophyta</taxon>
        <taxon>Spermatophyta</taxon>
        <taxon>Magnoliopsida</taxon>
        <taxon>eudicotyledons</taxon>
        <taxon>Gunneridae</taxon>
        <taxon>Pentapetalae</taxon>
        <taxon>rosids</taxon>
        <taxon>malvids</taxon>
        <taxon>Brassicales</taxon>
        <taxon>Brassicaceae</taxon>
        <taxon>Brassiceae</taxon>
        <taxon>Brassica</taxon>
    </lineage>
</organism>
<dbReference type="Pfam" id="PF25210">
    <property type="entry name" value="Kelch_FKB95"/>
    <property type="match status" value="1"/>
</dbReference>
<name>A0A3P6FYJ4_BRAOL</name>
<gene>
    <name evidence="2" type="ORF">BOLC5T34906H</name>
</gene>
<feature type="domain" description="FKB95-like N-terminal Kelch" evidence="1">
    <location>
        <begin position="73"/>
        <end position="180"/>
    </location>
</feature>
<reference evidence="2" key="1">
    <citation type="submission" date="2018-11" db="EMBL/GenBank/DDBJ databases">
        <authorList>
            <consortium name="Genoscope - CEA"/>
            <person name="William W."/>
        </authorList>
    </citation>
    <scope>NUCLEOTIDE SEQUENCE</scope>
</reference>